<dbReference type="EMBL" id="LT629701">
    <property type="protein sequence ID" value="SDN32252.1"/>
    <property type="molecule type" value="Genomic_DNA"/>
</dbReference>
<evidence type="ECO:0000259" key="3">
    <source>
        <dbReference type="SMART" id="SM01007"/>
    </source>
</evidence>
<dbReference type="eggNOG" id="COG0235">
    <property type="taxonomic scope" value="Bacteria"/>
</dbReference>
<dbReference type="Proteomes" id="UP000183376">
    <property type="component" value="Chromosome I"/>
</dbReference>
<reference evidence="4 5" key="1">
    <citation type="submission" date="2016-10" db="EMBL/GenBank/DDBJ databases">
        <authorList>
            <person name="de Groot N.N."/>
        </authorList>
    </citation>
    <scope>NUCLEOTIDE SEQUENCE [LARGE SCALE GENOMIC DNA]</scope>
    <source>
        <strain evidence="4 5">DSM 44149</strain>
    </source>
</reference>
<dbReference type="GO" id="GO:0046872">
    <property type="term" value="F:metal ion binding"/>
    <property type="evidence" value="ECO:0007669"/>
    <property type="project" value="UniProtKB-KW"/>
</dbReference>
<feature type="domain" description="Class II aldolase/adducin N-terminal" evidence="3">
    <location>
        <begin position="8"/>
        <end position="181"/>
    </location>
</feature>
<dbReference type="RefSeq" id="WP_030428149.1">
    <property type="nucleotide sequence ID" value="NZ_JOEF01000003.1"/>
</dbReference>
<dbReference type="GO" id="GO:0005829">
    <property type="term" value="C:cytosol"/>
    <property type="evidence" value="ECO:0007669"/>
    <property type="project" value="TreeGrafter"/>
</dbReference>
<proteinExistence type="predicted"/>
<evidence type="ECO:0000256" key="2">
    <source>
        <dbReference type="ARBA" id="ARBA00023239"/>
    </source>
</evidence>
<sequence length="215" mass="23118">MLLQEEREAVVRICRLMSAEGLVVGTAGNISVRKGELIAITPSGLSYDALTPDLVSVCELDGTPVDSPLKPTSELPMHSAAYLQSMPGAVVHTHSVAATALSCLVDEVPPVHYYLGLFGGSVRVAPYALYGSSELAENMCVAMTDRTACLLANHGAVVLGNTLDETYERAKYLEWLCEVALRVQTANLLPRLLGEERMAEAVDRLATYGQKAPER</sequence>
<organism evidence="4 5">
    <name type="scientific">Allokutzneria albata</name>
    <name type="common">Kibdelosporangium albatum</name>
    <dbReference type="NCBI Taxonomy" id="211114"/>
    <lineage>
        <taxon>Bacteria</taxon>
        <taxon>Bacillati</taxon>
        <taxon>Actinomycetota</taxon>
        <taxon>Actinomycetes</taxon>
        <taxon>Pseudonocardiales</taxon>
        <taxon>Pseudonocardiaceae</taxon>
        <taxon>Allokutzneria</taxon>
    </lineage>
</organism>
<protein>
    <submittedName>
        <fullName evidence="4">L-fuculose 1-phosphate aldolase</fullName>
    </submittedName>
</protein>
<dbReference type="InterPro" id="IPR001303">
    <property type="entry name" value="Aldolase_II/adducin_N"/>
</dbReference>
<evidence type="ECO:0000256" key="1">
    <source>
        <dbReference type="ARBA" id="ARBA00022723"/>
    </source>
</evidence>
<dbReference type="Pfam" id="PF00596">
    <property type="entry name" value="Aldolase_II"/>
    <property type="match status" value="1"/>
</dbReference>
<dbReference type="GO" id="GO:0019323">
    <property type="term" value="P:pentose catabolic process"/>
    <property type="evidence" value="ECO:0007669"/>
    <property type="project" value="TreeGrafter"/>
</dbReference>
<dbReference type="InterPro" id="IPR050197">
    <property type="entry name" value="Aldolase_class_II_sugar_metab"/>
</dbReference>
<dbReference type="PANTHER" id="PTHR22789:SF0">
    <property type="entry name" value="3-OXO-TETRONATE 4-PHOSPHATE DECARBOXYLASE-RELATED"/>
    <property type="match status" value="1"/>
</dbReference>
<dbReference type="AlphaFoldDB" id="A0A1H0AF57"/>
<keyword evidence="2" id="KW-0456">Lyase</keyword>
<dbReference type="STRING" id="211114.SAMN04489726_6049"/>
<dbReference type="SMART" id="SM01007">
    <property type="entry name" value="Aldolase_II"/>
    <property type="match status" value="1"/>
</dbReference>
<dbReference type="GO" id="GO:0016832">
    <property type="term" value="F:aldehyde-lyase activity"/>
    <property type="evidence" value="ECO:0007669"/>
    <property type="project" value="TreeGrafter"/>
</dbReference>
<dbReference type="InterPro" id="IPR036409">
    <property type="entry name" value="Aldolase_II/adducin_N_sf"/>
</dbReference>
<name>A0A1H0AF57_ALLAB</name>
<dbReference type="SUPFAM" id="SSF53639">
    <property type="entry name" value="AraD/HMP-PK domain-like"/>
    <property type="match status" value="1"/>
</dbReference>
<dbReference type="OrthoDB" id="9786287at2"/>
<evidence type="ECO:0000313" key="4">
    <source>
        <dbReference type="EMBL" id="SDN32252.1"/>
    </source>
</evidence>
<evidence type="ECO:0000313" key="5">
    <source>
        <dbReference type="Proteomes" id="UP000183376"/>
    </source>
</evidence>
<keyword evidence="1" id="KW-0479">Metal-binding</keyword>
<gene>
    <name evidence="4" type="ORF">SAMN04489726_6049</name>
</gene>
<keyword evidence="5" id="KW-1185">Reference proteome</keyword>
<accession>A0A1H0AF57</accession>
<dbReference type="PANTHER" id="PTHR22789">
    <property type="entry name" value="FUCULOSE PHOSPHATE ALDOLASE"/>
    <property type="match status" value="1"/>
</dbReference>
<dbReference type="Gene3D" id="3.40.225.10">
    <property type="entry name" value="Class II aldolase/adducin N-terminal domain"/>
    <property type="match status" value="1"/>
</dbReference>